<feature type="transmembrane region" description="Helical" evidence="5">
    <location>
        <begin position="225"/>
        <end position="243"/>
    </location>
</feature>
<dbReference type="AlphaFoldDB" id="S6A3A8"/>
<protein>
    <submittedName>
        <fullName evidence="7">ABC-2 type transporter</fullName>
    </submittedName>
</protein>
<reference evidence="7 8" key="1">
    <citation type="journal article" date="2013" name="PLoS ONE">
        <title>Genome-Wide Relatedness of Treponema pedis, from Gingiva and Necrotic Skin Lesions of Pigs, with the Human Oral Pathogen Treponema denticola.</title>
        <authorList>
            <person name="Svartstrom O."/>
            <person name="Mushtaq M."/>
            <person name="Pringle M."/>
            <person name="Segerman B."/>
        </authorList>
    </citation>
    <scope>NUCLEOTIDE SEQUENCE [LARGE SCALE GENOMIC DNA]</scope>
    <source>
        <strain evidence="7">T A4</strain>
    </source>
</reference>
<evidence type="ECO:0000313" key="8">
    <source>
        <dbReference type="Proteomes" id="UP000015620"/>
    </source>
</evidence>
<dbReference type="PANTHER" id="PTHR43229">
    <property type="entry name" value="NODULATION PROTEIN J"/>
    <property type="match status" value="1"/>
</dbReference>
<dbReference type="OrthoDB" id="9776218at2"/>
<keyword evidence="2 5" id="KW-0812">Transmembrane</keyword>
<feature type="transmembrane region" description="Helical" evidence="5">
    <location>
        <begin position="167"/>
        <end position="186"/>
    </location>
</feature>
<dbReference type="PIRSF" id="PIRSF006648">
    <property type="entry name" value="DrrB"/>
    <property type="match status" value="1"/>
</dbReference>
<dbReference type="KEGG" id="tped:TPE_0900"/>
<keyword evidence="3 5" id="KW-1133">Transmembrane helix</keyword>
<evidence type="ECO:0000256" key="3">
    <source>
        <dbReference type="ARBA" id="ARBA00022989"/>
    </source>
</evidence>
<dbReference type="PANTHER" id="PTHR43229:SF2">
    <property type="entry name" value="NODULATION PROTEIN J"/>
    <property type="match status" value="1"/>
</dbReference>
<feature type="domain" description="ABC-2 type transporter transmembrane" evidence="6">
    <location>
        <begin position="19"/>
        <end position="206"/>
    </location>
</feature>
<dbReference type="EMBL" id="CP004120">
    <property type="protein sequence ID" value="AGT43396.1"/>
    <property type="molecule type" value="Genomic_DNA"/>
</dbReference>
<evidence type="ECO:0000256" key="1">
    <source>
        <dbReference type="ARBA" id="ARBA00004141"/>
    </source>
</evidence>
<dbReference type="RefSeq" id="WP_020964696.1">
    <property type="nucleotide sequence ID" value="NC_022097.1"/>
</dbReference>
<proteinExistence type="predicted"/>
<dbReference type="Pfam" id="PF01061">
    <property type="entry name" value="ABC2_membrane"/>
    <property type="match status" value="1"/>
</dbReference>
<dbReference type="STRING" id="1291379.TPE_0900"/>
<dbReference type="GeneID" id="301089546"/>
<keyword evidence="4 5" id="KW-0472">Membrane</keyword>
<gene>
    <name evidence="7" type="ORF">TPE_0900</name>
</gene>
<evidence type="ECO:0000256" key="5">
    <source>
        <dbReference type="SAM" id="Phobius"/>
    </source>
</evidence>
<dbReference type="InterPro" id="IPR051784">
    <property type="entry name" value="Nod_factor_ABC_transporter"/>
</dbReference>
<dbReference type="PATRIC" id="fig|1291379.3.peg.895"/>
<feature type="transmembrane region" description="Helical" evidence="5">
    <location>
        <begin position="103"/>
        <end position="125"/>
    </location>
</feature>
<dbReference type="Proteomes" id="UP000015620">
    <property type="component" value="Chromosome"/>
</dbReference>
<dbReference type="InterPro" id="IPR013525">
    <property type="entry name" value="ABC2_TM"/>
</dbReference>
<evidence type="ECO:0000259" key="6">
    <source>
        <dbReference type="Pfam" id="PF01061"/>
    </source>
</evidence>
<accession>S6A3A8</accession>
<dbReference type="GO" id="GO:0043190">
    <property type="term" value="C:ATP-binding cassette (ABC) transporter complex"/>
    <property type="evidence" value="ECO:0007669"/>
    <property type="project" value="InterPro"/>
</dbReference>
<evidence type="ECO:0000313" key="7">
    <source>
        <dbReference type="EMBL" id="AGT43396.1"/>
    </source>
</evidence>
<comment type="subcellular location">
    <subcellularLocation>
        <location evidence="1">Membrane</location>
        <topology evidence="1">Multi-pass membrane protein</topology>
    </subcellularLocation>
</comment>
<name>S6A3A8_9SPIR</name>
<dbReference type="InterPro" id="IPR000412">
    <property type="entry name" value="ABC_2_transport"/>
</dbReference>
<sequence>MKRFFQQSYLSFKALFGWVDPVSYLFVKIITPIFQLVFFCMLADFLYTGKDIAKYVAGNAIILCSYNCIFGVGNILREERYFGTLKNTVAALANTLSNFLNKIIIHIFDSLVTVFISLLAGIFIFNADFSAINIPAFILIILCGIFSAACMGLLLASFGLITDSMNLILNIISVMFLVFTGANYPIEKLPAMLKPVSYLLPLTRSIALTKNLLAGESLIRNLSLFFGEFIIGVIYLVLGYIILRYCEKIAIKKGSLDIF</sequence>
<feature type="transmembrane region" description="Helical" evidence="5">
    <location>
        <begin position="137"/>
        <end position="161"/>
    </location>
</feature>
<keyword evidence="8" id="KW-1185">Reference proteome</keyword>
<dbReference type="GO" id="GO:0140359">
    <property type="term" value="F:ABC-type transporter activity"/>
    <property type="evidence" value="ECO:0007669"/>
    <property type="project" value="InterPro"/>
</dbReference>
<feature type="transmembrane region" description="Helical" evidence="5">
    <location>
        <begin position="22"/>
        <end position="43"/>
    </location>
</feature>
<dbReference type="HOGENOM" id="CLU_088257_0_0_12"/>
<organism evidence="7 8">
    <name type="scientific">Treponema pedis str. T A4</name>
    <dbReference type="NCBI Taxonomy" id="1291379"/>
    <lineage>
        <taxon>Bacteria</taxon>
        <taxon>Pseudomonadati</taxon>
        <taxon>Spirochaetota</taxon>
        <taxon>Spirochaetia</taxon>
        <taxon>Spirochaetales</taxon>
        <taxon>Treponemataceae</taxon>
        <taxon>Treponema</taxon>
    </lineage>
</organism>
<evidence type="ECO:0000256" key="4">
    <source>
        <dbReference type="ARBA" id="ARBA00023136"/>
    </source>
</evidence>
<feature type="transmembrane region" description="Helical" evidence="5">
    <location>
        <begin position="55"/>
        <end position="76"/>
    </location>
</feature>
<evidence type="ECO:0000256" key="2">
    <source>
        <dbReference type="ARBA" id="ARBA00022692"/>
    </source>
</evidence>